<dbReference type="Proteomes" id="UP000237347">
    <property type="component" value="Unassembled WGS sequence"/>
</dbReference>
<dbReference type="SUPFAM" id="SSF53474">
    <property type="entry name" value="alpha/beta-Hydrolases"/>
    <property type="match status" value="3"/>
</dbReference>
<reference evidence="7 8" key="1">
    <citation type="journal article" date="2018" name="Sci. Data">
        <title>The draft genome sequence of cork oak.</title>
        <authorList>
            <person name="Ramos A.M."/>
            <person name="Usie A."/>
            <person name="Barbosa P."/>
            <person name="Barros P.M."/>
            <person name="Capote T."/>
            <person name="Chaves I."/>
            <person name="Simoes F."/>
            <person name="Abreu I."/>
            <person name="Carrasquinho I."/>
            <person name="Faro C."/>
            <person name="Guimaraes J.B."/>
            <person name="Mendonca D."/>
            <person name="Nobrega F."/>
            <person name="Rodrigues L."/>
            <person name="Saibo N.J.M."/>
            <person name="Varela M.C."/>
            <person name="Egas C."/>
            <person name="Matos J."/>
            <person name="Miguel C.M."/>
            <person name="Oliveira M.M."/>
            <person name="Ricardo C.P."/>
            <person name="Goncalves S."/>
        </authorList>
    </citation>
    <scope>NUCLEOTIDE SEQUENCE [LARGE SCALE GENOMIC DNA]</scope>
    <source>
        <strain evidence="8">cv. HL8</strain>
    </source>
</reference>
<name>A0AAW0JTH5_QUESU</name>
<keyword evidence="8" id="KW-1185">Reference proteome</keyword>
<comment type="caution">
    <text evidence="7">The sequence shown here is derived from an EMBL/GenBank/DDBJ whole genome shotgun (WGS) entry which is preliminary data.</text>
</comment>
<dbReference type="GO" id="GO:0004180">
    <property type="term" value="F:carboxypeptidase activity"/>
    <property type="evidence" value="ECO:0007669"/>
    <property type="project" value="UniProtKB-KW"/>
</dbReference>
<keyword evidence="7" id="KW-0121">Carboxypeptidase</keyword>
<dbReference type="InterPro" id="IPR029058">
    <property type="entry name" value="AB_hydrolase_fold"/>
</dbReference>
<comment type="similarity">
    <text evidence="1">Belongs to the peptidase S28 family.</text>
</comment>
<organism evidence="7 8">
    <name type="scientific">Quercus suber</name>
    <name type="common">Cork oak</name>
    <dbReference type="NCBI Taxonomy" id="58331"/>
    <lineage>
        <taxon>Eukaryota</taxon>
        <taxon>Viridiplantae</taxon>
        <taxon>Streptophyta</taxon>
        <taxon>Embryophyta</taxon>
        <taxon>Tracheophyta</taxon>
        <taxon>Spermatophyta</taxon>
        <taxon>Magnoliopsida</taxon>
        <taxon>eudicotyledons</taxon>
        <taxon>Gunneridae</taxon>
        <taxon>Pentapetalae</taxon>
        <taxon>rosids</taxon>
        <taxon>fabids</taxon>
        <taxon>Fagales</taxon>
        <taxon>Fagaceae</taxon>
        <taxon>Quercus</taxon>
    </lineage>
</organism>
<dbReference type="PANTHER" id="PTHR11010:SF96">
    <property type="entry name" value="LYSOSOMAL PRO-X CARBOXYPEPTIDASE-LIKE ISOFORM X1"/>
    <property type="match status" value="1"/>
</dbReference>
<evidence type="ECO:0000256" key="6">
    <source>
        <dbReference type="SAM" id="SignalP"/>
    </source>
</evidence>
<keyword evidence="3 6" id="KW-0732">Signal</keyword>
<proteinExistence type="inferred from homology"/>
<protein>
    <submittedName>
        <fullName evidence="7">Lysosomal pro-x carboxypeptidase</fullName>
    </submittedName>
</protein>
<dbReference type="Gene3D" id="1.20.120.980">
    <property type="entry name" value="Serine carboxypeptidase S28, SKS domain"/>
    <property type="match status" value="3"/>
</dbReference>
<evidence type="ECO:0000313" key="7">
    <source>
        <dbReference type="EMBL" id="KAK7830210.1"/>
    </source>
</evidence>
<dbReference type="EMBL" id="PKMF04000466">
    <property type="protein sequence ID" value="KAK7830210.1"/>
    <property type="molecule type" value="Genomic_DNA"/>
</dbReference>
<evidence type="ECO:0000256" key="3">
    <source>
        <dbReference type="ARBA" id="ARBA00022729"/>
    </source>
</evidence>
<dbReference type="Pfam" id="PF05577">
    <property type="entry name" value="Peptidase_S28"/>
    <property type="match status" value="3"/>
</dbReference>
<dbReference type="GO" id="GO:0008239">
    <property type="term" value="F:dipeptidyl-peptidase activity"/>
    <property type="evidence" value="ECO:0007669"/>
    <property type="project" value="TreeGrafter"/>
</dbReference>
<keyword evidence="5" id="KW-0325">Glycoprotein</keyword>
<dbReference type="InterPro" id="IPR008758">
    <property type="entry name" value="Peptidase_S28"/>
</dbReference>
<dbReference type="GO" id="GO:0070008">
    <property type="term" value="F:serine-type exopeptidase activity"/>
    <property type="evidence" value="ECO:0007669"/>
    <property type="project" value="InterPro"/>
</dbReference>
<dbReference type="FunFam" id="1.20.120.980:FF:000006">
    <property type="entry name" value="Serine carboxypeptidase S28 family protein"/>
    <property type="match status" value="1"/>
</dbReference>
<evidence type="ECO:0000313" key="8">
    <source>
        <dbReference type="Proteomes" id="UP000237347"/>
    </source>
</evidence>
<evidence type="ECO:0000256" key="2">
    <source>
        <dbReference type="ARBA" id="ARBA00022670"/>
    </source>
</evidence>
<evidence type="ECO:0000256" key="4">
    <source>
        <dbReference type="ARBA" id="ARBA00022801"/>
    </source>
</evidence>
<evidence type="ECO:0000256" key="1">
    <source>
        <dbReference type="ARBA" id="ARBA00011079"/>
    </source>
</evidence>
<feature type="signal peptide" evidence="6">
    <location>
        <begin position="1"/>
        <end position="30"/>
    </location>
</feature>
<accession>A0AAW0JTH5</accession>
<evidence type="ECO:0000256" key="5">
    <source>
        <dbReference type="ARBA" id="ARBA00023180"/>
    </source>
</evidence>
<dbReference type="GO" id="GO:0006508">
    <property type="term" value="P:proteolysis"/>
    <property type="evidence" value="ECO:0007669"/>
    <property type="project" value="UniProtKB-KW"/>
</dbReference>
<dbReference type="Gene3D" id="3.40.50.1820">
    <property type="entry name" value="alpha/beta hydrolase"/>
    <property type="match status" value="2"/>
</dbReference>
<keyword evidence="2" id="KW-0645">Protease</keyword>
<sequence length="1316" mass="149582">MAIRAPRLFQATLWLPCLLILSLFITFTCALSPRKPRLSVLGGHKERNRIYSPSLIASDSNNNDYQTFYYDQMLDHFNYQPVSYTTFQQRYVVNFKHWRGAQTDAPIFAYMGEESSLDDDHRYYGKSIPHGFTGEESLENATIRGYLSSAQAIADYAEIIINLKKNLSADSSPVIVVGGSYGGMLAAWFRLKYPHIAMGALASSAPILYFDDIVPQNSYDVVVTKDFQEVSWSCYDTVKRSWSEIDRVAAKPNGLSELSKKFKTCKPIKKASELKDYLEYLYSVVAQYDSPPDYPVTTVCKGIDGGANGTDILGRIFSGVIAYYGESRKCYDLNDFFSTDKLSAWDWQTCSELVSPFGRGNETIFQASPFDYNEYKDSCMKKFGVEPRPHWATTYYGGQHIKMILKRFGSNIIFTNGLRDPYRSHCLDIVPATADDPKWLTAQRNKTLKHRYYGKSIPHGLTREESLENATIRGIATMVNLSHMDLQERNHWKMLPFVVLAAWFRLKYPHIAMGSAPILYFDDIVPQNSYDVVVTKDFQEVSWRCYDTVKRSWSEIDRVAAKPNGLSELSKKFKTCKPIKKASELKDYLEYLYPVVAQYDSPPDYPVTTVCNDKLSAWDWQTCSELVSPFGRGNETIFQASPFDYNEYKDSCMKKFGVEPRPYWATTYYGGQPKAIPHSARYIVNFTHWGGAKKAAPIFVYLGGESLRHDVGLRIHDDNARRFGGLEVYAENLHMVPPEVSTYCNGGIASSAPILYFDDLVPPNSYLLLLPRTFRPLKKASELTDYLNTLYSVVAQYDSPPDYPVETVCRGSHCLDILVASEDDPDWLVDQRLKLTKIIEQWFNKYYEDLRRPRLGVRRRGYNYRAQNSHSQSLTATSSKNDYQTFYYDQPLDHFNYQPESYTTFRQRYIVNFTHWGGAKKAAPIFVYLGGESTSDDDVGSYGFMIDNARRFGGLEVYAEHRFYGQSIPHGFTGEGALKNATIRGYFNSNQALADYAELIVSLKKNLSADSSPVLVAGGSYSGELATYFRLKYPHIAMGALASSAPILYFDDLVPPNSYYVIVTQDFQSSWSEIDRVAAKPNGLSELSKKFKTCKPLKKASELVDYLITLYSVAAQYDTPPDYPVDTVCRGIDGGANGTDILGRIFSGVVAYYGESKKCYDLGEFFSSETLDGWDWQTCNEEVTITGCGPNETMFPELSYDYKDYKDYCVDKFGVEPAPHWVTTYYGGEHIKRVLHKFGSNIIFSNGLRDPYSSGGILEDISDTLVALPTKNGSHSLDILLSRKDDPDWLIDQRLKQAKIIKQWFDKYYEDLRMFG</sequence>
<dbReference type="InterPro" id="IPR042269">
    <property type="entry name" value="Ser_carbopepase_S28_SKS"/>
</dbReference>
<gene>
    <name evidence="7" type="primary">Prcp_0</name>
    <name evidence="7" type="ORF">CFP56_028480</name>
</gene>
<dbReference type="PANTHER" id="PTHR11010">
    <property type="entry name" value="PROTEASE S28 PRO-X CARBOXYPEPTIDASE-RELATED"/>
    <property type="match status" value="1"/>
</dbReference>
<feature type="chain" id="PRO_5044024467" evidence="6">
    <location>
        <begin position="31"/>
        <end position="1316"/>
    </location>
</feature>
<keyword evidence="4" id="KW-0378">Hydrolase</keyword>